<reference evidence="13" key="1">
    <citation type="submission" date="2015-04" db="UniProtKB">
        <authorList>
            <consortium name="EnsemblPlants"/>
        </authorList>
    </citation>
    <scope>IDENTIFICATION</scope>
    <source>
        <strain evidence="13">SL10</strain>
    </source>
</reference>
<dbReference type="eggNOG" id="KOG4742">
    <property type="taxonomic scope" value="Eukaryota"/>
</dbReference>
<name>A0A0E0GGC5_ORYNI</name>
<proteinExistence type="predicted"/>
<dbReference type="OMA" id="CKDQKPY"/>
<dbReference type="Pfam" id="PF00182">
    <property type="entry name" value="Glyco_hydro_19"/>
    <property type="match status" value="1"/>
</dbReference>
<keyword evidence="5 10" id="KW-1015">Disulfide bond</keyword>
<dbReference type="FunFam" id="3.30.20.10:FF:000002">
    <property type="entry name" value="Acidic endochitinase pcht28"/>
    <property type="match status" value="1"/>
</dbReference>
<dbReference type="Gene3D" id="3.30.20.10">
    <property type="entry name" value="Endochitinase, domain 2"/>
    <property type="match status" value="1"/>
</dbReference>
<dbReference type="InterPro" id="IPR000726">
    <property type="entry name" value="Glyco_hydro_19_cat"/>
</dbReference>
<reference evidence="13" key="2">
    <citation type="submission" date="2018-04" db="EMBL/GenBank/DDBJ databases">
        <title>OnivRS2 (Oryza nivara Reference Sequence Version 2).</title>
        <authorList>
            <person name="Zhang J."/>
            <person name="Kudrna D."/>
            <person name="Lee S."/>
            <person name="Talag J."/>
            <person name="Rajasekar S."/>
            <person name="Welchert J."/>
            <person name="Hsing Y.-I."/>
            <person name="Wing R.A."/>
        </authorList>
    </citation>
    <scope>NUCLEOTIDE SEQUENCE [LARGE SCALE GENOMIC DNA]</scope>
    <source>
        <strain evidence="13">SL10</strain>
    </source>
</reference>
<dbReference type="InterPro" id="IPR023346">
    <property type="entry name" value="Lysozyme-like_dom_sf"/>
</dbReference>
<evidence type="ECO:0000256" key="8">
    <source>
        <dbReference type="ARBA" id="ARBA00023326"/>
    </source>
</evidence>
<dbReference type="InterPro" id="IPR016283">
    <property type="entry name" value="Glyco_hydro_19"/>
</dbReference>
<evidence type="ECO:0000313" key="14">
    <source>
        <dbReference type="Proteomes" id="UP000006591"/>
    </source>
</evidence>
<dbReference type="Proteomes" id="UP000006591">
    <property type="component" value="Chromosome 3"/>
</dbReference>
<evidence type="ECO:0000256" key="2">
    <source>
        <dbReference type="ARBA" id="ARBA00012729"/>
    </source>
</evidence>
<feature type="chain" id="PRO_5002360478" description="chitinase" evidence="11">
    <location>
        <begin position="23"/>
        <end position="256"/>
    </location>
</feature>
<dbReference type="GO" id="GO:0006032">
    <property type="term" value="P:chitin catabolic process"/>
    <property type="evidence" value="ECO:0007669"/>
    <property type="project" value="InterPro"/>
</dbReference>
<keyword evidence="4" id="KW-0378">Hydrolase</keyword>
<dbReference type="GO" id="GO:0000272">
    <property type="term" value="P:polysaccharide catabolic process"/>
    <property type="evidence" value="ECO:0007669"/>
    <property type="project" value="UniProtKB-KW"/>
</dbReference>
<dbReference type="PIRSF" id="PIRSF001060">
    <property type="entry name" value="Endochitinase"/>
    <property type="match status" value="1"/>
</dbReference>
<accession>A0A0E0GGC5</accession>
<evidence type="ECO:0000256" key="7">
    <source>
        <dbReference type="ARBA" id="ARBA00023295"/>
    </source>
</evidence>
<dbReference type="GO" id="GO:0050832">
    <property type="term" value="P:defense response to fungus"/>
    <property type="evidence" value="ECO:0007669"/>
    <property type="project" value="TreeGrafter"/>
</dbReference>
<evidence type="ECO:0000256" key="4">
    <source>
        <dbReference type="ARBA" id="ARBA00022801"/>
    </source>
</evidence>
<feature type="active site" description="Proton donor" evidence="9">
    <location>
        <position position="91"/>
    </location>
</feature>
<dbReference type="EnsemblPlants" id="ONIVA03G02240.1">
    <property type="protein sequence ID" value="ONIVA03G02240.1"/>
    <property type="gene ID" value="ONIVA03G02240"/>
</dbReference>
<keyword evidence="14" id="KW-1185">Reference proteome</keyword>
<dbReference type="PANTHER" id="PTHR22595:SF45">
    <property type="entry name" value="CHITINASE 11"/>
    <property type="match status" value="1"/>
</dbReference>
<organism evidence="13">
    <name type="scientific">Oryza nivara</name>
    <name type="common">Indian wild rice</name>
    <name type="synonym">Oryza sativa f. spontanea</name>
    <dbReference type="NCBI Taxonomy" id="4536"/>
    <lineage>
        <taxon>Eukaryota</taxon>
        <taxon>Viridiplantae</taxon>
        <taxon>Streptophyta</taxon>
        <taxon>Embryophyta</taxon>
        <taxon>Tracheophyta</taxon>
        <taxon>Spermatophyta</taxon>
        <taxon>Magnoliopsida</taxon>
        <taxon>Liliopsida</taxon>
        <taxon>Poales</taxon>
        <taxon>Poaceae</taxon>
        <taxon>BOP clade</taxon>
        <taxon>Oryzoideae</taxon>
        <taxon>Oryzeae</taxon>
        <taxon>Oryzinae</taxon>
        <taxon>Oryza</taxon>
    </lineage>
</organism>
<evidence type="ECO:0000256" key="5">
    <source>
        <dbReference type="ARBA" id="ARBA00023157"/>
    </source>
</evidence>
<dbReference type="AlphaFoldDB" id="A0A0E0GGC5"/>
<evidence type="ECO:0000256" key="11">
    <source>
        <dbReference type="SAM" id="SignalP"/>
    </source>
</evidence>
<dbReference type="SUPFAM" id="SSF53955">
    <property type="entry name" value="Lysozyme-like"/>
    <property type="match status" value="1"/>
</dbReference>
<evidence type="ECO:0000259" key="12">
    <source>
        <dbReference type="PROSITE" id="PS00774"/>
    </source>
</evidence>
<dbReference type="Gene3D" id="1.10.530.10">
    <property type="match status" value="1"/>
</dbReference>
<feature type="disulfide bond" evidence="10">
    <location>
        <begin position="48"/>
        <end position="109"/>
    </location>
</feature>
<protein>
    <recommendedName>
        <fullName evidence="2">chitinase</fullName>
        <ecNumber evidence="2">3.2.1.14</ecNumber>
    </recommendedName>
</protein>
<dbReference type="STRING" id="4536.A0A0E0GGC5"/>
<dbReference type="CDD" id="cd00325">
    <property type="entry name" value="chitinase_GH19"/>
    <property type="match status" value="1"/>
</dbReference>
<comment type="catalytic activity">
    <reaction evidence="1">
        <text>Random endo-hydrolysis of N-acetyl-beta-D-glucosaminide (1-&gt;4)-beta-linkages in chitin and chitodextrins.</text>
        <dbReference type="EC" id="3.2.1.14"/>
    </reaction>
</comment>
<keyword evidence="3 11" id="KW-0732">Signal</keyword>
<evidence type="ECO:0000256" key="10">
    <source>
        <dbReference type="PIRSR" id="PIRSR001060-2"/>
    </source>
</evidence>
<dbReference type="EC" id="3.2.1.14" evidence="2"/>
<evidence type="ECO:0000256" key="3">
    <source>
        <dbReference type="ARBA" id="ARBA00022729"/>
    </source>
</evidence>
<dbReference type="GO" id="GO:0016998">
    <property type="term" value="P:cell wall macromolecule catabolic process"/>
    <property type="evidence" value="ECO:0007669"/>
    <property type="project" value="InterPro"/>
</dbReference>
<evidence type="ECO:0000256" key="1">
    <source>
        <dbReference type="ARBA" id="ARBA00000822"/>
    </source>
</evidence>
<feature type="disulfide bond" evidence="10">
    <location>
        <begin position="214"/>
        <end position="247"/>
    </location>
</feature>
<keyword evidence="7" id="KW-0326">Glycosidase</keyword>
<feature type="signal peptide" evidence="11">
    <location>
        <begin position="1"/>
        <end position="22"/>
    </location>
</feature>
<evidence type="ECO:0000256" key="9">
    <source>
        <dbReference type="PIRSR" id="PIRSR001060-1"/>
    </source>
</evidence>
<sequence length="256" mass="27889">MRRLLPLAGATLLIAAAGGASGQQAGVGSIITRAMFESMLSHRGDQGCQGAFYTYDAFIKAAGDFPRFGTTGNDETRRRELAAFFGQTSHETTGGWATAPDGPFAWGYCRVNEITPSDPPYYGRGPIQLTHKYNYQLAGDALGLDLVNNPDLVSSDPVVAFRTAIWFWMTAQSPKPSCHDVITNQWTPSVDDRSSGRLPGYGMATNIINGGEECGKGYSTDNAKDRVGYYKRYCDMFRVGYGDNIACRDQKPYGGR</sequence>
<dbReference type="GO" id="GO:0008843">
    <property type="term" value="F:endochitinase activity"/>
    <property type="evidence" value="ECO:0007669"/>
    <property type="project" value="UniProtKB-EC"/>
</dbReference>
<dbReference type="Gramene" id="ONIVA03G02240.1">
    <property type="protein sequence ID" value="ONIVA03G02240.1"/>
    <property type="gene ID" value="ONIVA03G02240"/>
</dbReference>
<feature type="domain" description="Glycoside hydrolase family 19 catalytic" evidence="12">
    <location>
        <begin position="159"/>
        <end position="169"/>
    </location>
</feature>
<dbReference type="HOGENOM" id="CLU_045506_4_0_1"/>
<keyword evidence="6" id="KW-0119">Carbohydrate metabolism</keyword>
<dbReference type="PROSITE" id="PS00774">
    <property type="entry name" value="CHITINASE_19_2"/>
    <property type="match status" value="1"/>
</dbReference>
<keyword evidence="8" id="KW-0624">Polysaccharide degradation</keyword>
<dbReference type="PANTHER" id="PTHR22595">
    <property type="entry name" value="CHITINASE-RELATED"/>
    <property type="match status" value="1"/>
</dbReference>
<evidence type="ECO:0000313" key="13">
    <source>
        <dbReference type="EnsemblPlants" id="ONIVA03G02240.1"/>
    </source>
</evidence>
<evidence type="ECO:0000256" key="6">
    <source>
        <dbReference type="ARBA" id="ARBA00023277"/>
    </source>
</evidence>